<organism evidence="9 10">
    <name type="scientific">Salipiger abyssi</name>
    <dbReference type="NCBI Taxonomy" id="1250539"/>
    <lineage>
        <taxon>Bacteria</taxon>
        <taxon>Pseudomonadati</taxon>
        <taxon>Pseudomonadota</taxon>
        <taxon>Alphaproteobacteria</taxon>
        <taxon>Rhodobacterales</taxon>
        <taxon>Roseobacteraceae</taxon>
        <taxon>Salipiger</taxon>
    </lineage>
</organism>
<feature type="transmembrane region" description="Helical" evidence="7">
    <location>
        <begin position="168"/>
        <end position="190"/>
    </location>
</feature>
<dbReference type="AlphaFoldDB" id="A0A1P8UQX8"/>
<proteinExistence type="inferred from homology"/>
<keyword evidence="3 7" id="KW-0997">Cell inner membrane</keyword>
<dbReference type="InterPro" id="IPR004681">
    <property type="entry name" value="TRAP_DctM"/>
</dbReference>
<feature type="transmembrane region" description="Helical" evidence="7">
    <location>
        <begin position="133"/>
        <end position="162"/>
    </location>
</feature>
<feature type="transmembrane region" description="Helical" evidence="7">
    <location>
        <begin position="310"/>
        <end position="327"/>
    </location>
</feature>
<dbReference type="NCBIfam" id="TIGR00786">
    <property type="entry name" value="dctM"/>
    <property type="match status" value="1"/>
</dbReference>
<evidence type="ECO:0000256" key="1">
    <source>
        <dbReference type="ARBA" id="ARBA00004429"/>
    </source>
</evidence>
<keyword evidence="2" id="KW-1003">Cell membrane</keyword>
<feature type="transmembrane region" description="Helical" evidence="7">
    <location>
        <begin position="356"/>
        <end position="378"/>
    </location>
</feature>
<gene>
    <name evidence="9" type="ORF">Ga0080574_TMP1490</name>
</gene>
<keyword evidence="4 7" id="KW-0812">Transmembrane</keyword>
<feature type="transmembrane region" description="Helical" evidence="7">
    <location>
        <begin position="237"/>
        <end position="256"/>
    </location>
</feature>
<feature type="transmembrane region" description="Helical" evidence="7">
    <location>
        <begin position="390"/>
        <end position="414"/>
    </location>
</feature>
<name>A0A1P8UQX8_9RHOB</name>
<keyword evidence="7" id="KW-0813">Transport</keyword>
<evidence type="ECO:0000313" key="9">
    <source>
        <dbReference type="EMBL" id="APZ51824.1"/>
    </source>
</evidence>
<dbReference type="GO" id="GO:0022857">
    <property type="term" value="F:transmembrane transporter activity"/>
    <property type="evidence" value="ECO:0007669"/>
    <property type="project" value="UniProtKB-UniRule"/>
</dbReference>
<evidence type="ECO:0000256" key="7">
    <source>
        <dbReference type="RuleBase" id="RU369079"/>
    </source>
</evidence>
<dbReference type="InterPro" id="IPR010656">
    <property type="entry name" value="DctM"/>
</dbReference>
<evidence type="ECO:0000256" key="2">
    <source>
        <dbReference type="ARBA" id="ARBA00022475"/>
    </source>
</evidence>
<feature type="transmembrane region" description="Helical" evidence="7">
    <location>
        <begin position="268"/>
        <end position="290"/>
    </location>
</feature>
<keyword evidence="5 7" id="KW-1133">Transmembrane helix</keyword>
<evidence type="ECO:0000259" key="8">
    <source>
        <dbReference type="Pfam" id="PF06808"/>
    </source>
</evidence>
<dbReference type="PANTHER" id="PTHR33362">
    <property type="entry name" value="SIALIC ACID TRAP TRANSPORTER PERMEASE PROTEIN SIAT-RELATED"/>
    <property type="match status" value="1"/>
</dbReference>
<comment type="caution">
    <text evidence="7">Lacks conserved residue(s) required for the propagation of feature annotation.</text>
</comment>
<feature type="transmembrane region" description="Helical" evidence="7">
    <location>
        <begin position="44"/>
        <end position="64"/>
    </location>
</feature>
<evidence type="ECO:0000256" key="3">
    <source>
        <dbReference type="ARBA" id="ARBA00022519"/>
    </source>
</evidence>
<dbReference type="Pfam" id="PF06808">
    <property type="entry name" value="DctM"/>
    <property type="match status" value="1"/>
</dbReference>
<dbReference type="GO" id="GO:0005886">
    <property type="term" value="C:plasma membrane"/>
    <property type="evidence" value="ECO:0007669"/>
    <property type="project" value="UniProtKB-SubCell"/>
</dbReference>
<dbReference type="PIRSF" id="PIRSF006066">
    <property type="entry name" value="HI0050"/>
    <property type="match status" value="1"/>
</dbReference>
<feature type="transmembrane region" description="Helical" evidence="7">
    <location>
        <begin position="332"/>
        <end position="350"/>
    </location>
</feature>
<protein>
    <recommendedName>
        <fullName evidence="7">TRAP transporter large permease protein</fullName>
    </recommendedName>
</protein>
<evidence type="ECO:0000313" key="10">
    <source>
        <dbReference type="Proteomes" id="UP000187059"/>
    </source>
</evidence>
<feature type="domain" description="TRAP C4-dicarboxylate transport system permease DctM subunit" evidence="8">
    <location>
        <begin position="4"/>
        <end position="412"/>
    </location>
</feature>
<keyword evidence="10" id="KW-1185">Reference proteome</keyword>
<sequence>MLSLAAFALLLLLGLPIAVAILGAAMLQIALSGNAALLTDAPAQVFAGVESYGLLALPVFLLLGELMSASGAAERLMRVAALCVGPVRGGLGHVTLVANALLAAILGSSVAQITLMSRLAVPAMTRAGYPPEAAAATVAAGGLLAPVLPPSMLLIVFGVIAQMPVGRLFVAGLLPGALLLAALIAVTAWIARREGLAAEPRRPGVAPGTLLGALPAMAIPAVMIGAIVSGLATAVEAGIFGVLAVLVVGGAVYRALGLADLRDALLRAASGSAMVLFLIAVAALWGWIAAWENLPARAADALTALTADPLLFLLLLNLGLLLLGMVIDPMPALILVVPVFLPVAVESYGIDPLQFGLVVCVNLTLGLLTPPVGTGLFTAAKLNGIAPERLVLRLAPYLAAAALVLAALSLFPVLTTGLVRSLF</sequence>
<dbReference type="RefSeq" id="WP_076696657.1">
    <property type="nucleotide sequence ID" value="NZ_CP015093.1"/>
</dbReference>
<reference evidence="9 10" key="1">
    <citation type="submission" date="2016-04" db="EMBL/GenBank/DDBJ databases">
        <title>Deep-sea bacteria in the southern Pacific.</title>
        <authorList>
            <person name="Tang K."/>
        </authorList>
    </citation>
    <scope>NUCLEOTIDE SEQUENCE [LARGE SCALE GENOMIC DNA]</scope>
    <source>
        <strain evidence="9 10">JLT2014</strain>
    </source>
</reference>
<keyword evidence="6 7" id="KW-0472">Membrane</keyword>
<dbReference type="OrthoDB" id="9790209at2"/>
<feature type="transmembrane region" description="Helical" evidence="7">
    <location>
        <begin position="210"/>
        <end position="231"/>
    </location>
</feature>
<comment type="similarity">
    <text evidence="7">Belongs to the TRAP transporter large permease family.</text>
</comment>
<evidence type="ECO:0000256" key="5">
    <source>
        <dbReference type="ARBA" id="ARBA00022989"/>
    </source>
</evidence>
<dbReference type="EMBL" id="CP015093">
    <property type="protein sequence ID" value="APZ51824.1"/>
    <property type="molecule type" value="Genomic_DNA"/>
</dbReference>
<comment type="subcellular location">
    <subcellularLocation>
        <location evidence="1 7">Cell inner membrane</location>
        <topology evidence="1 7">Multi-pass membrane protein</topology>
    </subcellularLocation>
</comment>
<comment type="subunit">
    <text evidence="7">The complex comprises the extracytoplasmic solute receptor protein and the two transmembrane proteins.</text>
</comment>
<comment type="function">
    <text evidence="7">Part of the tripartite ATP-independent periplasmic (TRAP) transport system.</text>
</comment>
<dbReference type="KEGG" id="paby:Ga0080574_TMP1490"/>
<accession>A0A1P8UQX8</accession>
<evidence type="ECO:0000256" key="6">
    <source>
        <dbReference type="ARBA" id="ARBA00023136"/>
    </source>
</evidence>
<dbReference type="Proteomes" id="UP000187059">
    <property type="component" value="Chromosome"/>
</dbReference>
<dbReference type="PANTHER" id="PTHR33362:SF2">
    <property type="entry name" value="TRAP TRANSPORTER LARGE PERMEASE PROTEIN"/>
    <property type="match status" value="1"/>
</dbReference>
<evidence type="ECO:0000256" key="4">
    <source>
        <dbReference type="ARBA" id="ARBA00022692"/>
    </source>
</evidence>
<dbReference type="STRING" id="1250539.Ga0080574_TMP1490"/>